<dbReference type="EMBL" id="WNHB01000016">
    <property type="protein sequence ID" value="MTT32497.1"/>
    <property type="molecule type" value="Genomic_DNA"/>
</dbReference>
<gene>
    <name evidence="3" type="ORF">GMB86_10815</name>
</gene>
<keyword evidence="4" id="KW-1185">Reference proteome</keyword>
<feature type="chain" id="PRO_5038578271" evidence="2">
    <location>
        <begin position="23"/>
        <end position="115"/>
    </location>
</feature>
<evidence type="ECO:0000256" key="1">
    <source>
        <dbReference type="SAM" id="MobiDB-lite"/>
    </source>
</evidence>
<dbReference type="Pfam" id="PF12438">
    <property type="entry name" value="DUF3679"/>
    <property type="match status" value="1"/>
</dbReference>
<reference evidence="3 4" key="1">
    <citation type="submission" date="2019-11" db="EMBL/GenBank/DDBJ databases">
        <title>Terrilactibacillus tamarindus sp. nov. BCM23-1 isolated from bark of Tamarindus indica.</title>
        <authorList>
            <person name="Kingkaew E."/>
            <person name="Tanasupawat S."/>
        </authorList>
    </citation>
    <scope>NUCLEOTIDE SEQUENCE [LARGE SCALE GENOMIC DNA]</scope>
    <source>
        <strain evidence="3 4">BCM23-1</strain>
    </source>
</reference>
<evidence type="ECO:0000313" key="4">
    <source>
        <dbReference type="Proteomes" id="UP000440978"/>
    </source>
</evidence>
<dbReference type="Proteomes" id="UP000440978">
    <property type="component" value="Unassembled WGS sequence"/>
</dbReference>
<dbReference type="OrthoDB" id="9948620at2"/>
<keyword evidence="2" id="KW-0732">Signal</keyword>
<comment type="caution">
    <text evidence="3">The sequence shown here is derived from an EMBL/GenBank/DDBJ whole genome shotgun (WGS) entry which is preliminary data.</text>
</comment>
<evidence type="ECO:0000256" key="2">
    <source>
        <dbReference type="SAM" id="SignalP"/>
    </source>
</evidence>
<name>A0A6N8CTE7_9BACI</name>
<accession>A0A6N8CTE7</accession>
<proteinExistence type="predicted"/>
<dbReference type="InterPro" id="IPR020534">
    <property type="entry name" value="Uncharacterised_YqxA"/>
</dbReference>
<organism evidence="3 4">
    <name type="scientific">Terrilactibacillus tamarindi</name>
    <dbReference type="NCBI Taxonomy" id="2599694"/>
    <lineage>
        <taxon>Bacteria</taxon>
        <taxon>Bacillati</taxon>
        <taxon>Bacillota</taxon>
        <taxon>Bacilli</taxon>
        <taxon>Bacillales</taxon>
        <taxon>Bacillaceae</taxon>
        <taxon>Terrilactibacillus</taxon>
    </lineage>
</organism>
<feature type="signal peptide" evidence="2">
    <location>
        <begin position="1"/>
        <end position="22"/>
    </location>
</feature>
<dbReference type="AlphaFoldDB" id="A0A6N8CTE7"/>
<protein>
    <submittedName>
        <fullName evidence="3">Uncharacterized protein</fullName>
    </submittedName>
</protein>
<sequence>MKHFFVKIMLTAMVLSFCIVYGMVTAKQGVTTKEIKVPENQRPINLDLTIPTTLPTSTQNANGESVTDRMKQLEKKEGNQSPHLGDHLSNSISTVTKKGMNVASSTVHLFSQLFL</sequence>
<evidence type="ECO:0000313" key="3">
    <source>
        <dbReference type="EMBL" id="MTT32497.1"/>
    </source>
</evidence>
<feature type="compositionally biased region" description="Polar residues" evidence="1">
    <location>
        <begin position="50"/>
        <end position="65"/>
    </location>
</feature>
<feature type="region of interest" description="Disordered" evidence="1">
    <location>
        <begin position="50"/>
        <end position="70"/>
    </location>
</feature>